<feature type="domain" description="BAAT/Acyl-CoA thioester hydrolase C-terminal" evidence="1">
    <location>
        <begin position="114"/>
        <end position="332"/>
    </location>
</feature>
<keyword evidence="2" id="KW-0378">Hydrolase</keyword>
<keyword evidence="3" id="KW-1185">Reference proteome</keyword>
<dbReference type="AlphaFoldDB" id="A0A3T1CHM1"/>
<dbReference type="RefSeq" id="WP_130586332.1">
    <property type="nucleotide sequence ID" value="NZ_AP019389.1"/>
</dbReference>
<dbReference type="GO" id="GO:0006637">
    <property type="term" value="P:acyl-CoA metabolic process"/>
    <property type="evidence" value="ECO:0007669"/>
    <property type="project" value="InterPro"/>
</dbReference>
<accession>A0A3T1CHM1</accession>
<dbReference type="GO" id="GO:0047617">
    <property type="term" value="F:fatty acyl-CoA hydrolase activity"/>
    <property type="evidence" value="ECO:0007669"/>
    <property type="project" value="TreeGrafter"/>
</dbReference>
<dbReference type="EMBL" id="AP019389">
    <property type="protein sequence ID" value="BBI20482.1"/>
    <property type="molecule type" value="Genomic_DNA"/>
</dbReference>
<dbReference type="PIRSF" id="PIRSF016521">
    <property type="entry name" value="Acyl-CoA_hydro"/>
    <property type="match status" value="1"/>
</dbReference>
<proteinExistence type="predicted"/>
<dbReference type="InterPro" id="IPR029058">
    <property type="entry name" value="AB_hydrolase_fold"/>
</dbReference>
<reference evidence="2 3" key="1">
    <citation type="submission" date="2019-01" db="EMBL/GenBank/DDBJ databases">
        <title>Complete genome sequence of Erythrobacter flavus KJ5.</title>
        <authorList>
            <person name="Kanesaki Y."/>
            <person name="Brotosudarmo T."/>
            <person name="Moriuchi R."/>
            <person name="Awai K."/>
        </authorList>
    </citation>
    <scope>NUCLEOTIDE SEQUENCE [LARGE SCALE GENOMIC DNA]</scope>
    <source>
        <strain evidence="2 3">KJ5</strain>
    </source>
</reference>
<evidence type="ECO:0000313" key="2">
    <source>
        <dbReference type="EMBL" id="BBI20482.1"/>
    </source>
</evidence>
<dbReference type="GO" id="GO:0006631">
    <property type="term" value="P:fatty acid metabolic process"/>
    <property type="evidence" value="ECO:0007669"/>
    <property type="project" value="TreeGrafter"/>
</dbReference>
<dbReference type="PANTHER" id="PTHR10824:SF4">
    <property type="entry name" value="ACYL-COENZYME A THIOESTERASE 1-LIKE"/>
    <property type="match status" value="1"/>
</dbReference>
<dbReference type="Pfam" id="PF08840">
    <property type="entry name" value="BAAT_C"/>
    <property type="match status" value="1"/>
</dbReference>
<dbReference type="SUPFAM" id="SSF53474">
    <property type="entry name" value="alpha/beta-Hydrolases"/>
    <property type="match status" value="1"/>
</dbReference>
<protein>
    <submittedName>
        <fullName evidence="2">Dienelactone hydrolase</fullName>
    </submittedName>
</protein>
<dbReference type="Proteomes" id="UP000290057">
    <property type="component" value="Chromosome"/>
</dbReference>
<dbReference type="InterPro" id="IPR014940">
    <property type="entry name" value="BAAT_C"/>
</dbReference>
<dbReference type="PANTHER" id="PTHR10824">
    <property type="entry name" value="ACYL-COENZYME A THIOESTERASE-RELATED"/>
    <property type="match status" value="1"/>
</dbReference>
<evidence type="ECO:0000313" key="3">
    <source>
        <dbReference type="Proteomes" id="UP000290057"/>
    </source>
</evidence>
<gene>
    <name evidence="2" type="ORF">EKJ_13290</name>
</gene>
<organism evidence="2 3">
    <name type="scientific">Qipengyuania flava</name>
    <dbReference type="NCBI Taxonomy" id="192812"/>
    <lineage>
        <taxon>Bacteria</taxon>
        <taxon>Pseudomonadati</taxon>
        <taxon>Pseudomonadota</taxon>
        <taxon>Alphaproteobacteria</taxon>
        <taxon>Sphingomonadales</taxon>
        <taxon>Erythrobacteraceae</taxon>
        <taxon>Qipengyuania</taxon>
    </lineage>
</organism>
<dbReference type="Gene3D" id="3.40.50.1820">
    <property type="entry name" value="alpha/beta hydrolase"/>
    <property type="match status" value="1"/>
</dbReference>
<sequence>MMGRKLKWGLGGLALVVLAVVGAGYFLFAPPDMPITVDDPGEGGERVVLNDRPANFFPAPGAGPHPAIILLGGSEGGLQEGINARARLLQAEGYSVLYPGYYRTSEETKTFDMVPLETFDAALRYLQAREDIDTDRIGLVGGLKGAEGALLFASMRPEIRAVVASMPSSVVWQGFDWSATDFSQFSSSWSIEGTPVAYLPYDMPEWWEWFTGMTIAGMYEQSLAGLDNHGDAAIAVEKVAGPVLLICGEQDQLWPSCPMARQLEARSRERGGPPVEVLAYAGAGHAVAGAPREETDENFEGLASMGGSALANNEARKDNWPKTLAFLRQHLGAGEAAH</sequence>
<evidence type="ECO:0000259" key="1">
    <source>
        <dbReference type="Pfam" id="PF08840"/>
    </source>
</evidence>
<dbReference type="InterPro" id="IPR016662">
    <property type="entry name" value="Acyl-CoA_thioEstase_long-chain"/>
</dbReference>
<name>A0A3T1CHM1_9SPHN</name>